<accession>A0AAN5HYT6</accession>
<dbReference type="EMBL" id="BTRK01000004">
    <property type="protein sequence ID" value="GMR45794.1"/>
    <property type="molecule type" value="Genomic_DNA"/>
</dbReference>
<feature type="compositionally biased region" description="Polar residues" evidence="1">
    <location>
        <begin position="49"/>
        <end position="58"/>
    </location>
</feature>
<keyword evidence="3" id="KW-1185">Reference proteome</keyword>
<evidence type="ECO:0000313" key="2">
    <source>
        <dbReference type="EMBL" id="GMR45794.1"/>
    </source>
</evidence>
<dbReference type="AlphaFoldDB" id="A0AAN5HYT6"/>
<evidence type="ECO:0000256" key="1">
    <source>
        <dbReference type="SAM" id="MobiDB-lite"/>
    </source>
</evidence>
<evidence type="ECO:0000313" key="3">
    <source>
        <dbReference type="Proteomes" id="UP001328107"/>
    </source>
</evidence>
<feature type="non-terminal residue" evidence="2">
    <location>
        <position position="79"/>
    </location>
</feature>
<protein>
    <submittedName>
        <fullName evidence="2">Uncharacterized protein</fullName>
    </submittedName>
</protein>
<name>A0AAN5HYT6_9BILA</name>
<feature type="non-terminal residue" evidence="2">
    <location>
        <position position="1"/>
    </location>
</feature>
<sequence>VEIRKVGRDPRDCCRIASSTVSGTILDSFLQKSGFSLSSSSLSQKWKGESTSAPSPSTEAVMVKNDKVYFLRDSSCGLT</sequence>
<comment type="caution">
    <text evidence="2">The sequence shown here is derived from an EMBL/GenBank/DDBJ whole genome shotgun (WGS) entry which is preliminary data.</text>
</comment>
<organism evidence="2 3">
    <name type="scientific">Pristionchus mayeri</name>
    <dbReference type="NCBI Taxonomy" id="1317129"/>
    <lineage>
        <taxon>Eukaryota</taxon>
        <taxon>Metazoa</taxon>
        <taxon>Ecdysozoa</taxon>
        <taxon>Nematoda</taxon>
        <taxon>Chromadorea</taxon>
        <taxon>Rhabditida</taxon>
        <taxon>Rhabditina</taxon>
        <taxon>Diplogasteromorpha</taxon>
        <taxon>Diplogasteroidea</taxon>
        <taxon>Neodiplogasteridae</taxon>
        <taxon>Pristionchus</taxon>
    </lineage>
</organism>
<gene>
    <name evidence="2" type="ORF">PMAYCL1PPCAC_15989</name>
</gene>
<feature type="region of interest" description="Disordered" evidence="1">
    <location>
        <begin position="39"/>
        <end position="58"/>
    </location>
</feature>
<proteinExistence type="predicted"/>
<reference evidence="3" key="1">
    <citation type="submission" date="2022-10" db="EMBL/GenBank/DDBJ databases">
        <title>Genome assembly of Pristionchus species.</title>
        <authorList>
            <person name="Yoshida K."/>
            <person name="Sommer R.J."/>
        </authorList>
    </citation>
    <scope>NUCLEOTIDE SEQUENCE [LARGE SCALE GENOMIC DNA]</scope>
    <source>
        <strain evidence="3">RS5460</strain>
    </source>
</reference>
<dbReference type="Proteomes" id="UP001328107">
    <property type="component" value="Unassembled WGS sequence"/>
</dbReference>